<gene>
    <name evidence="5 6 7 8 9 10" type="primary">LOC107267014</name>
</gene>
<evidence type="ECO:0000313" key="5">
    <source>
        <dbReference type="RefSeq" id="XP_015593683.1"/>
    </source>
</evidence>
<evidence type="ECO:0000313" key="8">
    <source>
        <dbReference type="RefSeq" id="XP_024940058.1"/>
    </source>
</evidence>
<evidence type="ECO:0000259" key="3">
    <source>
        <dbReference type="PROSITE" id="PS50835"/>
    </source>
</evidence>
<dbReference type="InterPro" id="IPR036179">
    <property type="entry name" value="Ig-like_dom_sf"/>
</dbReference>
<accession>A0AAJ7BT15</accession>
<feature type="signal peptide" evidence="2">
    <location>
        <begin position="1"/>
        <end position="16"/>
    </location>
</feature>
<dbReference type="GO" id="GO:0032589">
    <property type="term" value="C:neuron projection membrane"/>
    <property type="evidence" value="ECO:0007669"/>
    <property type="project" value="TreeGrafter"/>
</dbReference>
<feature type="domain" description="Ig-like" evidence="3">
    <location>
        <begin position="40"/>
        <end position="120"/>
    </location>
</feature>
<reference evidence="5 6" key="1">
    <citation type="submission" date="2025-04" db="UniProtKB">
        <authorList>
            <consortium name="RefSeq"/>
        </authorList>
    </citation>
    <scope>IDENTIFICATION</scope>
</reference>
<keyword evidence="1" id="KW-0472">Membrane</keyword>
<dbReference type="Pfam" id="PF07686">
    <property type="entry name" value="V-set"/>
    <property type="match status" value="1"/>
</dbReference>
<dbReference type="SMART" id="SM00406">
    <property type="entry name" value="IGv"/>
    <property type="match status" value="1"/>
</dbReference>
<keyword evidence="4" id="KW-1185">Reference proteome</keyword>
<dbReference type="GO" id="GO:0050808">
    <property type="term" value="P:synapse organization"/>
    <property type="evidence" value="ECO:0007669"/>
    <property type="project" value="TreeGrafter"/>
</dbReference>
<feature type="transmembrane region" description="Helical" evidence="1">
    <location>
        <begin position="255"/>
        <end position="277"/>
    </location>
</feature>
<dbReference type="RefSeq" id="XP_024940074.1">
    <property type="nucleotide sequence ID" value="XM_025084306.1"/>
</dbReference>
<evidence type="ECO:0000313" key="7">
    <source>
        <dbReference type="RefSeq" id="XP_015593710.1"/>
    </source>
</evidence>
<dbReference type="Gene3D" id="2.60.40.10">
    <property type="entry name" value="Immunoglobulins"/>
    <property type="match status" value="2"/>
</dbReference>
<name>A0AAJ7BT15_CEPCN</name>
<dbReference type="InterPro" id="IPR003598">
    <property type="entry name" value="Ig_sub2"/>
</dbReference>
<dbReference type="RefSeq" id="XP_015593683.1">
    <property type="nucleotide sequence ID" value="XM_015738197.2"/>
</dbReference>
<dbReference type="KEGG" id="ccin:107267014"/>
<dbReference type="Pfam" id="PF13927">
    <property type="entry name" value="Ig_3"/>
    <property type="match status" value="1"/>
</dbReference>
<keyword evidence="2" id="KW-0732">Signal</keyword>
<proteinExistence type="predicted"/>
<feature type="chain" id="PRO_5044708615" evidence="2">
    <location>
        <begin position="17"/>
        <end position="280"/>
    </location>
</feature>
<dbReference type="SUPFAM" id="SSF48726">
    <property type="entry name" value="Immunoglobulin"/>
    <property type="match status" value="2"/>
</dbReference>
<dbReference type="AlphaFoldDB" id="A0AAJ7BT15"/>
<evidence type="ECO:0000313" key="9">
    <source>
        <dbReference type="RefSeq" id="XP_024940070.1"/>
    </source>
</evidence>
<feature type="domain" description="Ig-like" evidence="3">
    <location>
        <begin position="121"/>
        <end position="225"/>
    </location>
</feature>
<dbReference type="PANTHER" id="PTHR23279:SF2">
    <property type="entry name" value="DEFECTIVE PROBOSCIS EXTENSION RESPONSE 19, ISOFORM A"/>
    <property type="match status" value="1"/>
</dbReference>
<dbReference type="InterPro" id="IPR013783">
    <property type="entry name" value="Ig-like_fold"/>
</dbReference>
<dbReference type="PROSITE" id="PS50835">
    <property type="entry name" value="IG_LIKE"/>
    <property type="match status" value="2"/>
</dbReference>
<sequence length="280" mass="31228">MFTVLLIILASQSVHRSTEAVLQRRHLANNQIERDCLTFPEPIKEVLAQTGGTAVLPCKLTEPSVGIVTWIRRKDRQLLTVGSTTHSPDARFVVRPSSSDWSLLIKKVKKQDAGLYECQIPTVPIQHQFICLKITEAYSVIPGAPDLYVKQGSSLRLECQLMAATEPPIYVFWYRHGRMINYDDESGVTVKATKNGSTLLVEKTKSNHGGNYTCSPSNARPVSVMIHVIEEEEKPAAMQGGGDLRSSAIKFSSNLGLTFIMLLVVHTVQKYLNIFILRYT</sequence>
<dbReference type="InterPro" id="IPR037448">
    <property type="entry name" value="Zig-8"/>
</dbReference>
<keyword evidence="1" id="KW-0812">Transmembrane</keyword>
<evidence type="ECO:0000313" key="6">
    <source>
        <dbReference type="RefSeq" id="XP_015593702.1"/>
    </source>
</evidence>
<evidence type="ECO:0000313" key="10">
    <source>
        <dbReference type="RefSeq" id="XP_024940074.1"/>
    </source>
</evidence>
<dbReference type="RefSeq" id="XP_015593702.1">
    <property type="nucleotide sequence ID" value="XM_015738216.2"/>
</dbReference>
<dbReference type="RefSeq" id="XP_024940058.1">
    <property type="nucleotide sequence ID" value="XM_025084290.1"/>
</dbReference>
<keyword evidence="1" id="KW-1133">Transmembrane helix</keyword>
<dbReference type="RefSeq" id="XP_015593710.1">
    <property type="nucleotide sequence ID" value="XM_015738224.2"/>
</dbReference>
<dbReference type="Proteomes" id="UP000694920">
    <property type="component" value="Unplaced"/>
</dbReference>
<dbReference type="InterPro" id="IPR003599">
    <property type="entry name" value="Ig_sub"/>
</dbReference>
<dbReference type="SMART" id="SM00408">
    <property type="entry name" value="IGc2"/>
    <property type="match status" value="2"/>
</dbReference>
<dbReference type="SMART" id="SM00409">
    <property type="entry name" value="IG"/>
    <property type="match status" value="2"/>
</dbReference>
<dbReference type="PANTHER" id="PTHR23279">
    <property type="entry name" value="DEFECTIVE PROBOSCIS EXTENSION RESPONSE DPR -RELATED"/>
    <property type="match status" value="1"/>
</dbReference>
<dbReference type="InterPro" id="IPR013106">
    <property type="entry name" value="Ig_V-set"/>
</dbReference>
<dbReference type="RefSeq" id="XP_024940070.1">
    <property type="nucleotide sequence ID" value="XM_025084302.1"/>
</dbReference>
<evidence type="ECO:0000313" key="4">
    <source>
        <dbReference type="Proteomes" id="UP000694920"/>
    </source>
</evidence>
<dbReference type="InterPro" id="IPR007110">
    <property type="entry name" value="Ig-like_dom"/>
</dbReference>
<protein>
    <submittedName>
        <fullName evidence="5 6">Neural cell adhesion molecule 2</fullName>
    </submittedName>
</protein>
<evidence type="ECO:0000256" key="2">
    <source>
        <dbReference type="SAM" id="SignalP"/>
    </source>
</evidence>
<organism evidence="4 5">
    <name type="scientific">Cephus cinctus</name>
    <name type="common">Wheat stem sawfly</name>
    <dbReference type="NCBI Taxonomy" id="211228"/>
    <lineage>
        <taxon>Eukaryota</taxon>
        <taxon>Metazoa</taxon>
        <taxon>Ecdysozoa</taxon>
        <taxon>Arthropoda</taxon>
        <taxon>Hexapoda</taxon>
        <taxon>Insecta</taxon>
        <taxon>Pterygota</taxon>
        <taxon>Neoptera</taxon>
        <taxon>Endopterygota</taxon>
        <taxon>Hymenoptera</taxon>
        <taxon>Cephoidea</taxon>
        <taxon>Cephidae</taxon>
        <taxon>Cephus</taxon>
    </lineage>
</organism>
<dbReference type="GeneID" id="107267014"/>
<evidence type="ECO:0000256" key="1">
    <source>
        <dbReference type="SAM" id="Phobius"/>
    </source>
</evidence>